<evidence type="ECO:0000256" key="4">
    <source>
        <dbReference type="ARBA" id="ARBA00022989"/>
    </source>
</evidence>
<evidence type="ECO:0000256" key="2">
    <source>
        <dbReference type="ARBA" id="ARBA00022475"/>
    </source>
</evidence>
<evidence type="ECO:0000256" key="3">
    <source>
        <dbReference type="ARBA" id="ARBA00022692"/>
    </source>
</evidence>
<dbReference type="PANTHER" id="PTHR36115">
    <property type="entry name" value="PROLINE-RICH ANTIGEN HOMOLOG-RELATED"/>
    <property type="match status" value="1"/>
</dbReference>
<feature type="transmembrane region" description="Helical" evidence="6">
    <location>
        <begin position="27"/>
        <end position="46"/>
    </location>
</feature>
<dbReference type="InterPro" id="IPR051791">
    <property type="entry name" value="Pra-immunoreactive"/>
</dbReference>
<keyword evidence="4 6" id="KW-1133">Transmembrane helix</keyword>
<dbReference type="InterPro" id="IPR010432">
    <property type="entry name" value="RDD"/>
</dbReference>
<dbReference type="EMBL" id="PNHE01000006">
    <property type="protein sequence ID" value="PMC58825.1"/>
    <property type="molecule type" value="Genomic_DNA"/>
</dbReference>
<feature type="transmembrane region" description="Helical" evidence="6">
    <location>
        <begin position="52"/>
        <end position="73"/>
    </location>
</feature>
<keyword evidence="3 6" id="KW-0812">Transmembrane</keyword>
<keyword evidence="5 6" id="KW-0472">Membrane</keyword>
<accession>A0A1G8K4I1</accession>
<evidence type="ECO:0000313" key="8">
    <source>
        <dbReference type="EMBL" id="PMC58825.1"/>
    </source>
</evidence>
<organism evidence="8 9">
    <name type="scientific">Dolosicoccus paucivorans</name>
    <dbReference type="NCBI Taxonomy" id="84521"/>
    <lineage>
        <taxon>Bacteria</taxon>
        <taxon>Bacillati</taxon>
        <taxon>Bacillota</taxon>
        <taxon>Bacilli</taxon>
        <taxon>Lactobacillales</taxon>
        <taxon>Aerococcaceae</taxon>
        <taxon>Dolosicoccus</taxon>
    </lineage>
</organism>
<dbReference type="PANTHER" id="PTHR36115:SF9">
    <property type="entry name" value="LMO1584 PROTEIN"/>
    <property type="match status" value="1"/>
</dbReference>
<dbReference type="STRING" id="84521.SAMN04487994_10095"/>
<evidence type="ECO:0000256" key="1">
    <source>
        <dbReference type="ARBA" id="ARBA00004651"/>
    </source>
</evidence>
<comment type="caution">
    <text evidence="8">The sequence shown here is derived from an EMBL/GenBank/DDBJ whole genome shotgun (WGS) entry which is preliminary data.</text>
</comment>
<keyword evidence="2" id="KW-1003">Cell membrane</keyword>
<dbReference type="Proteomes" id="UP000235682">
    <property type="component" value="Unassembled WGS sequence"/>
</dbReference>
<dbReference type="OrthoDB" id="9793824at2"/>
<dbReference type="RefSeq" id="WP_092084515.1">
    <property type="nucleotide sequence ID" value="NZ_FNEL01000009.1"/>
</dbReference>
<gene>
    <name evidence="8" type="ORF">CJ205_02585</name>
</gene>
<reference evidence="8 9" key="1">
    <citation type="submission" date="2017-09" db="EMBL/GenBank/DDBJ databases">
        <title>Bacterial strain isolated from the female urinary microbiota.</title>
        <authorList>
            <person name="Thomas-White K."/>
            <person name="Kumar N."/>
            <person name="Forster S."/>
            <person name="Putonti C."/>
            <person name="Lawley T."/>
            <person name="Wolfe A.J."/>
        </authorList>
    </citation>
    <scope>NUCLEOTIDE SEQUENCE [LARGE SCALE GENOMIC DNA]</scope>
    <source>
        <strain evidence="8 9">UMB0852</strain>
    </source>
</reference>
<sequence length="149" mass="17300">MEERVHSMPPLTVLAEVTPYASLLRRALAYTIDTAVISALTTLLFVRLEVSLLLGGLFNLMLYVGYFFLMTWLNHGQTLGKMIFKIQVVNQQFEPLSWREAFFREVIGRYIQKVFYLLYIVAFFTPRKESVADLIAQTYVVKSEIMDEM</sequence>
<keyword evidence="9" id="KW-1185">Reference proteome</keyword>
<evidence type="ECO:0000313" key="9">
    <source>
        <dbReference type="Proteomes" id="UP000235682"/>
    </source>
</evidence>
<dbReference type="AlphaFoldDB" id="A0A1G8K4I1"/>
<comment type="subcellular location">
    <subcellularLocation>
        <location evidence="1">Cell membrane</location>
        <topology evidence="1">Multi-pass membrane protein</topology>
    </subcellularLocation>
</comment>
<evidence type="ECO:0000256" key="5">
    <source>
        <dbReference type="ARBA" id="ARBA00023136"/>
    </source>
</evidence>
<protein>
    <submittedName>
        <fullName evidence="8">RDD family protein</fullName>
    </submittedName>
</protein>
<feature type="domain" description="RDD" evidence="7">
    <location>
        <begin position="20"/>
        <end position="136"/>
    </location>
</feature>
<name>A0A1G8K4I1_9LACT</name>
<evidence type="ECO:0000259" key="7">
    <source>
        <dbReference type="Pfam" id="PF06271"/>
    </source>
</evidence>
<dbReference type="Pfam" id="PF06271">
    <property type="entry name" value="RDD"/>
    <property type="match status" value="1"/>
</dbReference>
<evidence type="ECO:0000256" key="6">
    <source>
        <dbReference type="SAM" id="Phobius"/>
    </source>
</evidence>
<dbReference type="GO" id="GO:0005886">
    <property type="term" value="C:plasma membrane"/>
    <property type="evidence" value="ECO:0007669"/>
    <property type="project" value="UniProtKB-SubCell"/>
</dbReference>
<proteinExistence type="predicted"/>